<reference evidence="4 5" key="1">
    <citation type="submission" date="2018-07" db="EMBL/GenBank/DDBJ databases">
        <title>Erythrobacter nanhaiensis sp. nov., a novel member of the genus Erythrobacter isolated from the South China Sea.</title>
        <authorList>
            <person name="Chen X."/>
            <person name="Liu J."/>
        </authorList>
    </citation>
    <scope>NUCLEOTIDE SEQUENCE [LARGE SCALE GENOMIC DNA]</scope>
    <source>
        <strain evidence="4 5">S-5</strain>
    </source>
</reference>
<dbReference type="PROSITE" id="PS51186">
    <property type="entry name" value="GNAT"/>
    <property type="match status" value="1"/>
</dbReference>
<dbReference type="EMBL" id="QRBB01000002">
    <property type="protein sequence ID" value="RDS76118.1"/>
    <property type="molecule type" value="Genomic_DNA"/>
</dbReference>
<keyword evidence="2" id="KW-0012">Acyltransferase</keyword>
<evidence type="ECO:0000313" key="5">
    <source>
        <dbReference type="Proteomes" id="UP000254101"/>
    </source>
</evidence>
<dbReference type="AlphaFoldDB" id="A0A395LGT9"/>
<dbReference type="Proteomes" id="UP000254101">
    <property type="component" value="Unassembled WGS sequence"/>
</dbReference>
<organism evidence="4 5">
    <name type="scientific">Alteriqipengyuania lutimaris</name>
    <dbReference type="NCBI Taxonomy" id="1538146"/>
    <lineage>
        <taxon>Bacteria</taxon>
        <taxon>Pseudomonadati</taxon>
        <taxon>Pseudomonadota</taxon>
        <taxon>Alphaproteobacteria</taxon>
        <taxon>Sphingomonadales</taxon>
        <taxon>Erythrobacteraceae</taxon>
        <taxon>Alteriqipengyuania</taxon>
    </lineage>
</organism>
<evidence type="ECO:0000313" key="4">
    <source>
        <dbReference type="EMBL" id="RDS76118.1"/>
    </source>
</evidence>
<dbReference type="PANTHER" id="PTHR43877">
    <property type="entry name" value="AMINOALKYLPHOSPHONATE N-ACETYLTRANSFERASE-RELATED-RELATED"/>
    <property type="match status" value="1"/>
</dbReference>
<sequence length="128" mass="14282">MHEHSPPDAIFALGLDGLRQPDVEVWSAWREDRIAGVGALRKLSPDQGEIKSMRTHPDHVRQGIADAILGTIIERARDLGMKRLSLETGSGAGFDAAIAFYRSRGFREGEAFGDYVRSDFNQFFHRAL</sequence>
<dbReference type="InterPro" id="IPR000182">
    <property type="entry name" value="GNAT_dom"/>
</dbReference>
<evidence type="ECO:0000256" key="2">
    <source>
        <dbReference type="ARBA" id="ARBA00023315"/>
    </source>
</evidence>
<dbReference type="CDD" id="cd04301">
    <property type="entry name" value="NAT_SF"/>
    <property type="match status" value="1"/>
</dbReference>
<dbReference type="Gene3D" id="3.40.630.30">
    <property type="match status" value="1"/>
</dbReference>
<dbReference type="GO" id="GO:0016747">
    <property type="term" value="F:acyltransferase activity, transferring groups other than amino-acyl groups"/>
    <property type="evidence" value="ECO:0007669"/>
    <property type="project" value="InterPro"/>
</dbReference>
<dbReference type="OrthoDB" id="9803233at2"/>
<evidence type="ECO:0000259" key="3">
    <source>
        <dbReference type="PROSITE" id="PS51186"/>
    </source>
</evidence>
<dbReference type="Pfam" id="PF00583">
    <property type="entry name" value="Acetyltransf_1"/>
    <property type="match status" value="1"/>
</dbReference>
<keyword evidence="5" id="KW-1185">Reference proteome</keyword>
<protein>
    <submittedName>
        <fullName evidence="4">N-acetyltransferase</fullName>
    </submittedName>
</protein>
<feature type="domain" description="N-acetyltransferase" evidence="3">
    <location>
        <begin position="1"/>
        <end position="128"/>
    </location>
</feature>
<name>A0A395LGT9_9SPHN</name>
<keyword evidence="1 4" id="KW-0808">Transferase</keyword>
<comment type="caution">
    <text evidence="4">The sequence shown here is derived from an EMBL/GenBank/DDBJ whole genome shotgun (WGS) entry which is preliminary data.</text>
</comment>
<dbReference type="SUPFAM" id="SSF55729">
    <property type="entry name" value="Acyl-CoA N-acyltransferases (Nat)"/>
    <property type="match status" value="1"/>
</dbReference>
<dbReference type="InterPro" id="IPR050832">
    <property type="entry name" value="Bact_Acetyltransf"/>
</dbReference>
<dbReference type="RefSeq" id="WP_115493382.1">
    <property type="nucleotide sequence ID" value="NZ_JACHWW010000002.1"/>
</dbReference>
<dbReference type="PANTHER" id="PTHR43877:SF5">
    <property type="entry name" value="BLL8307 PROTEIN"/>
    <property type="match status" value="1"/>
</dbReference>
<dbReference type="InterPro" id="IPR016181">
    <property type="entry name" value="Acyl_CoA_acyltransferase"/>
</dbReference>
<evidence type="ECO:0000256" key="1">
    <source>
        <dbReference type="ARBA" id="ARBA00022679"/>
    </source>
</evidence>
<proteinExistence type="predicted"/>
<accession>A0A395LGT9</accession>
<gene>
    <name evidence="4" type="ORF">DL238_13990</name>
</gene>